<protein>
    <recommendedName>
        <fullName evidence="2">histidine kinase</fullName>
        <ecNumber evidence="2">2.7.13.3</ecNumber>
    </recommendedName>
</protein>
<dbReference type="STRING" id="1105367.CG50_02375"/>
<dbReference type="SUPFAM" id="SSF55874">
    <property type="entry name" value="ATPase domain of HSP90 chaperone/DNA topoisomerase II/histidine kinase"/>
    <property type="match status" value="1"/>
</dbReference>
<dbReference type="Gene3D" id="1.10.287.130">
    <property type="match status" value="1"/>
</dbReference>
<feature type="coiled-coil region" evidence="4">
    <location>
        <begin position="16"/>
        <end position="43"/>
    </location>
</feature>
<evidence type="ECO:0000256" key="3">
    <source>
        <dbReference type="ARBA" id="ARBA00022553"/>
    </source>
</evidence>
<dbReference type="AlphaFoldDB" id="A0A086XVX0"/>
<comment type="catalytic activity">
    <reaction evidence="1">
        <text>ATP + protein L-histidine = ADP + protein N-phospho-L-histidine.</text>
        <dbReference type="EC" id="2.7.13.3"/>
    </reaction>
</comment>
<accession>A0A086XVX0</accession>
<dbReference type="PROSITE" id="PS50109">
    <property type="entry name" value="HIS_KIN"/>
    <property type="match status" value="1"/>
</dbReference>
<dbReference type="InterPro" id="IPR036097">
    <property type="entry name" value="HisK_dim/P_sf"/>
</dbReference>
<dbReference type="InterPro" id="IPR035965">
    <property type="entry name" value="PAS-like_dom_sf"/>
</dbReference>
<name>A0A086XVX0_9RHOB</name>
<dbReference type="EC" id="2.7.13.3" evidence="2"/>
<dbReference type="GO" id="GO:0000155">
    <property type="term" value="F:phosphorelay sensor kinase activity"/>
    <property type="evidence" value="ECO:0007669"/>
    <property type="project" value="InterPro"/>
</dbReference>
<evidence type="ECO:0000313" key="8">
    <source>
        <dbReference type="Proteomes" id="UP000028824"/>
    </source>
</evidence>
<dbReference type="eggNOG" id="COG4191">
    <property type="taxonomic scope" value="Bacteria"/>
</dbReference>
<dbReference type="Proteomes" id="UP000028824">
    <property type="component" value="Unassembled WGS sequence"/>
</dbReference>
<evidence type="ECO:0000256" key="1">
    <source>
        <dbReference type="ARBA" id="ARBA00000085"/>
    </source>
</evidence>
<dbReference type="EMBL" id="JFZB01000016">
    <property type="protein sequence ID" value="KFI26170.1"/>
    <property type="molecule type" value="Genomic_DNA"/>
</dbReference>
<dbReference type="SUPFAM" id="SSF55785">
    <property type="entry name" value="PYP-like sensor domain (PAS domain)"/>
    <property type="match status" value="1"/>
</dbReference>
<dbReference type="SUPFAM" id="SSF47384">
    <property type="entry name" value="Homodimeric domain of signal transducing histidine kinase"/>
    <property type="match status" value="1"/>
</dbReference>
<dbReference type="InterPro" id="IPR000014">
    <property type="entry name" value="PAS"/>
</dbReference>
<evidence type="ECO:0000256" key="4">
    <source>
        <dbReference type="SAM" id="Coils"/>
    </source>
</evidence>
<dbReference type="InterPro" id="IPR013656">
    <property type="entry name" value="PAS_4"/>
</dbReference>
<dbReference type="NCBIfam" id="TIGR00229">
    <property type="entry name" value="sensory_box"/>
    <property type="match status" value="1"/>
</dbReference>
<organism evidence="7 8">
    <name type="scientific">Paenirhodobacter enshiensis</name>
    <dbReference type="NCBI Taxonomy" id="1105367"/>
    <lineage>
        <taxon>Bacteria</taxon>
        <taxon>Pseudomonadati</taxon>
        <taxon>Pseudomonadota</taxon>
        <taxon>Alphaproteobacteria</taxon>
        <taxon>Rhodobacterales</taxon>
        <taxon>Rhodobacter group</taxon>
        <taxon>Paenirhodobacter</taxon>
    </lineage>
</organism>
<dbReference type="Gene3D" id="3.30.450.20">
    <property type="entry name" value="PAS domain"/>
    <property type="match status" value="1"/>
</dbReference>
<dbReference type="PANTHER" id="PTHR43065:SF42">
    <property type="entry name" value="TWO-COMPONENT SENSOR PPRA"/>
    <property type="match status" value="1"/>
</dbReference>
<feature type="domain" description="Histidine kinase" evidence="5">
    <location>
        <begin position="194"/>
        <end position="438"/>
    </location>
</feature>
<reference evidence="7 8" key="1">
    <citation type="submission" date="2014-03" db="EMBL/GenBank/DDBJ databases">
        <title>Genome of Paenirhodobacter enshiensis DW2-9.</title>
        <authorList>
            <person name="Wang D."/>
            <person name="Wang G."/>
        </authorList>
    </citation>
    <scope>NUCLEOTIDE SEQUENCE [LARGE SCALE GENOMIC DNA]</scope>
    <source>
        <strain evidence="7 8">DW2-9</strain>
    </source>
</reference>
<dbReference type="PANTHER" id="PTHR43065">
    <property type="entry name" value="SENSOR HISTIDINE KINASE"/>
    <property type="match status" value="1"/>
</dbReference>
<evidence type="ECO:0000259" key="6">
    <source>
        <dbReference type="PROSITE" id="PS50112"/>
    </source>
</evidence>
<dbReference type="CDD" id="cd00130">
    <property type="entry name" value="PAS"/>
    <property type="match status" value="1"/>
</dbReference>
<dbReference type="Pfam" id="PF02518">
    <property type="entry name" value="HATPase_c"/>
    <property type="match status" value="1"/>
</dbReference>
<dbReference type="InterPro" id="IPR005467">
    <property type="entry name" value="His_kinase_dom"/>
</dbReference>
<dbReference type="InterPro" id="IPR003594">
    <property type="entry name" value="HATPase_dom"/>
</dbReference>
<dbReference type="Pfam" id="PF08448">
    <property type="entry name" value="PAS_4"/>
    <property type="match status" value="1"/>
</dbReference>
<comment type="caution">
    <text evidence="7">The sequence shown here is derived from an EMBL/GenBank/DDBJ whole genome shotgun (WGS) entry which is preliminary data.</text>
</comment>
<dbReference type="PRINTS" id="PR00344">
    <property type="entry name" value="BCTRLSENSOR"/>
</dbReference>
<proteinExistence type="predicted"/>
<dbReference type="PROSITE" id="PS50112">
    <property type="entry name" value="PAS"/>
    <property type="match status" value="1"/>
</dbReference>
<dbReference type="SMART" id="SM00091">
    <property type="entry name" value="PAS"/>
    <property type="match status" value="1"/>
</dbReference>
<feature type="domain" description="PAS" evidence="6">
    <location>
        <begin position="43"/>
        <end position="113"/>
    </location>
</feature>
<evidence type="ECO:0000259" key="5">
    <source>
        <dbReference type="PROSITE" id="PS50109"/>
    </source>
</evidence>
<evidence type="ECO:0000256" key="2">
    <source>
        <dbReference type="ARBA" id="ARBA00012438"/>
    </source>
</evidence>
<dbReference type="Gene3D" id="3.30.565.10">
    <property type="entry name" value="Histidine kinase-like ATPase, C-terminal domain"/>
    <property type="match status" value="1"/>
</dbReference>
<dbReference type="InterPro" id="IPR003661">
    <property type="entry name" value="HisK_dim/P_dom"/>
</dbReference>
<dbReference type="SMART" id="SM00387">
    <property type="entry name" value="HATPase_c"/>
    <property type="match status" value="1"/>
</dbReference>
<keyword evidence="3" id="KW-0597">Phosphoprotein</keyword>
<dbReference type="InterPro" id="IPR036890">
    <property type="entry name" value="HATPase_C_sf"/>
</dbReference>
<sequence>MAGAGASGDAAWRDVLDAVDRTYADLVSHHEQLERQNHELEALRSFHASVLASVSDALVVVSRQGTVVECSASVTDLTGRDAGEIAGLPLADLFTATDIVRLDTALAEVAASGQPVTIEAALEARGQPAPLDLSVAPRFDERHRLAGWVLSGRPLGELRRANARLEASLAELKSAQTMLVRNEKLASLGRLLAGVAHELNNPISFVYANAHAMARYAGKLETYFGRVQAGASRAELSALRGELRLERDMRNLREAVEGTSEGAARVRDIVEDLRRLSSDGSGEMVAFDLAEAVQIAAHWVLRGSRAHVALRLEGLPRLMVRGRPGHIQQVVMNLVQNAADAIAGAGTDTAPATDGAITVTLSATGGMGRIEVADTGPGIPPAIAAEIFDPFFTTKEVGQGTGLGLSISAKIVEEHGSHLELVPGTPGARFRFELPLAQEEAR</sequence>
<dbReference type="SMART" id="SM00388">
    <property type="entry name" value="HisKA"/>
    <property type="match status" value="1"/>
</dbReference>
<dbReference type="InterPro" id="IPR004358">
    <property type="entry name" value="Sig_transdc_His_kin-like_C"/>
</dbReference>
<keyword evidence="4" id="KW-0175">Coiled coil</keyword>
<dbReference type="CDD" id="cd00082">
    <property type="entry name" value="HisKA"/>
    <property type="match status" value="1"/>
</dbReference>
<evidence type="ECO:0000313" key="7">
    <source>
        <dbReference type="EMBL" id="KFI26170.1"/>
    </source>
</evidence>
<gene>
    <name evidence="7" type="ORF">CG50_02375</name>
</gene>
<keyword evidence="8" id="KW-1185">Reference proteome</keyword>